<name>A0AAN9HV90_CROPI</name>
<dbReference type="GO" id="GO:0005975">
    <property type="term" value="P:carbohydrate metabolic process"/>
    <property type="evidence" value="ECO:0007669"/>
    <property type="project" value="InterPro"/>
</dbReference>
<protein>
    <submittedName>
        <fullName evidence="3">Uncharacterized protein</fullName>
    </submittedName>
</protein>
<evidence type="ECO:0000256" key="2">
    <source>
        <dbReference type="RuleBase" id="RU003690"/>
    </source>
</evidence>
<dbReference type="InterPro" id="IPR001360">
    <property type="entry name" value="Glyco_hydro_1"/>
</dbReference>
<dbReference type="SUPFAM" id="SSF51445">
    <property type="entry name" value="(Trans)glycosidases"/>
    <property type="match status" value="1"/>
</dbReference>
<dbReference type="EMBL" id="JAYWIO010000007">
    <property type="protein sequence ID" value="KAK7251963.1"/>
    <property type="molecule type" value="Genomic_DNA"/>
</dbReference>
<evidence type="ECO:0000313" key="4">
    <source>
        <dbReference type="Proteomes" id="UP001372338"/>
    </source>
</evidence>
<comment type="caution">
    <text evidence="3">The sequence shown here is derived from an EMBL/GenBank/DDBJ whole genome shotgun (WGS) entry which is preliminary data.</text>
</comment>
<dbReference type="PANTHER" id="PTHR10353:SF302">
    <property type="entry name" value="BETA-GLUCOSIDASE 40"/>
    <property type="match status" value="1"/>
</dbReference>
<reference evidence="3 4" key="1">
    <citation type="submission" date="2024-01" db="EMBL/GenBank/DDBJ databases">
        <title>The genomes of 5 underutilized Papilionoideae crops provide insights into root nodulation and disease resistanc.</title>
        <authorList>
            <person name="Yuan L."/>
        </authorList>
    </citation>
    <scope>NUCLEOTIDE SEQUENCE [LARGE SCALE GENOMIC DNA]</scope>
    <source>
        <strain evidence="3">ZHUSHIDOU_FW_LH</strain>
        <tissue evidence="3">Leaf</tissue>
    </source>
</reference>
<dbReference type="InterPro" id="IPR017853">
    <property type="entry name" value="GH"/>
</dbReference>
<proteinExistence type="inferred from homology"/>
<dbReference type="PANTHER" id="PTHR10353">
    <property type="entry name" value="GLYCOSYL HYDROLASE"/>
    <property type="match status" value="1"/>
</dbReference>
<accession>A0AAN9HV90</accession>
<evidence type="ECO:0000256" key="1">
    <source>
        <dbReference type="ARBA" id="ARBA00010838"/>
    </source>
</evidence>
<sequence>MVKFWTTFNEHFTFAIQGYDFGRQSPKRCSLRFFCSIGDSNTEPYIVAHNFLGSHARTVDIYRKKYKGARCGSIGTNLVAFGLFSATNTKIDIHAVQRAQDFILGWFLDPLVFGNYPSLIQGYDFGRQKKYKVAQCGSIGINLVAFGFWPATNTEIDNHAIKGVQNLILGWFLDDFGAIFLTMNSTNIVGASRRLCKFCRDMLSKIQILDHIQ</sequence>
<gene>
    <name evidence="3" type="ORF">RIF29_35598</name>
</gene>
<comment type="similarity">
    <text evidence="1 2">Belongs to the glycosyl hydrolase 1 family.</text>
</comment>
<dbReference type="Proteomes" id="UP001372338">
    <property type="component" value="Unassembled WGS sequence"/>
</dbReference>
<dbReference type="AlphaFoldDB" id="A0AAN9HV90"/>
<dbReference type="Gene3D" id="3.20.20.80">
    <property type="entry name" value="Glycosidases"/>
    <property type="match status" value="1"/>
</dbReference>
<dbReference type="Pfam" id="PF00232">
    <property type="entry name" value="Glyco_hydro_1"/>
    <property type="match status" value="1"/>
</dbReference>
<keyword evidence="4" id="KW-1185">Reference proteome</keyword>
<dbReference type="GO" id="GO:0008422">
    <property type="term" value="F:beta-glucosidase activity"/>
    <property type="evidence" value="ECO:0007669"/>
    <property type="project" value="TreeGrafter"/>
</dbReference>
<organism evidence="3 4">
    <name type="scientific">Crotalaria pallida</name>
    <name type="common">Smooth rattlebox</name>
    <name type="synonym">Crotalaria striata</name>
    <dbReference type="NCBI Taxonomy" id="3830"/>
    <lineage>
        <taxon>Eukaryota</taxon>
        <taxon>Viridiplantae</taxon>
        <taxon>Streptophyta</taxon>
        <taxon>Embryophyta</taxon>
        <taxon>Tracheophyta</taxon>
        <taxon>Spermatophyta</taxon>
        <taxon>Magnoliopsida</taxon>
        <taxon>eudicotyledons</taxon>
        <taxon>Gunneridae</taxon>
        <taxon>Pentapetalae</taxon>
        <taxon>rosids</taxon>
        <taxon>fabids</taxon>
        <taxon>Fabales</taxon>
        <taxon>Fabaceae</taxon>
        <taxon>Papilionoideae</taxon>
        <taxon>50 kb inversion clade</taxon>
        <taxon>genistoids sensu lato</taxon>
        <taxon>core genistoids</taxon>
        <taxon>Crotalarieae</taxon>
        <taxon>Crotalaria</taxon>
    </lineage>
</organism>
<evidence type="ECO:0000313" key="3">
    <source>
        <dbReference type="EMBL" id="KAK7251963.1"/>
    </source>
</evidence>